<keyword evidence="2" id="KW-1185">Reference proteome</keyword>
<dbReference type="GeneID" id="55987639"/>
<name>A0A7H8QHP5_TALRU</name>
<protein>
    <submittedName>
        <fullName evidence="1">Uncharacterized protein</fullName>
    </submittedName>
</protein>
<reference evidence="2" key="1">
    <citation type="submission" date="2020-06" db="EMBL/GenBank/DDBJ databases">
        <title>A chromosome-scale genome assembly of Talaromyces rugulosus W13939.</title>
        <authorList>
            <person name="Wang B."/>
            <person name="Guo L."/>
            <person name="Ye K."/>
            <person name="Wang L."/>
        </authorList>
    </citation>
    <scope>NUCLEOTIDE SEQUENCE [LARGE SCALE GENOMIC DNA]</scope>
    <source>
        <strain evidence="2">W13939</strain>
    </source>
</reference>
<organism evidence="1 2">
    <name type="scientific">Talaromyces rugulosus</name>
    <name type="common">Penicillium rugulosum</name>
    <dbReference type="NCBI Taxonomy" id="121627"/>
    <lineage>
        <taxon>Eukaryota</taxon>
        <taxon>Fungi</taxon>
        <taxon>Dikarya</taxon>
        <taxon>Ascomycota</taxon>
        <taxon>Pezizomycotina</taxon>
        <taxon>Eurotiomycetes</taxon>
        <taxon>Eurotiomycetidae</taxon>
        <taxon>Eurotiales</taxon>
        <taxon>Trichocomaceae</taxon>
        <taxon>Talaromyces</taxon>
        <taxon>Talaromyces sect. Islandici</taxon>
    </lineage>
</organism>
<accession>A0A7H8QHP5</accession>
<dbReference type="KEGG" id="trg:TRUGW13939_00122"/>
<dbReference type="RefSeq" id="XP_035339230.1">
    <property type="nucleotide sequence ID" value="XM_035483337.1"/>
</dbReference>
<gene>
    <name evidence="1" type="ORF">TRUGW13939_00122</name>
</gene>
<proteinExistence type="predicted"/>
<dbReference type="AlphaFoldDB" id="A0A7H8QHP5"/>
<evidence type="ECO:0000313" key="2">
    <source>
        <dbReference type="Proteomes" id="UP000509510"/>
    </source>
</evidence>
<sequence length="82" mass="8828">MGEGACVFVFGACLTRSGEIATARSTDTGPISSVYSGAKWGRVAPPETTMDAWANHGPWSENPPAEPQREKTTFFHAQLMVK</sequence>
<dbReference type="Proteomes" id="UP000509510">
    <property type="component" value="Chromosome I"/>
</dbReference>
<dbReference type="OrthoDB" id="10555228at2759"/>
<evidence type="ECO:0000313" key="1">
    <source>
        <dbReference type="EMBL" id="QKX53051.1"/>
    </source>
</evidence>
<dbReference type="EMBL" id="CP055898">
    <property type="protein sequence ID" value="QKX53051.1"/>
    <property type="molecule type" value="Genomic_DNA"/>
</dbReference>